<dbReference type="Pfam" id="PF02518">
    <property type="entry name" value="HATPase_c"/>
    <property type="match status" value="1"/>
</dbReference>
<dbReference type="CDD" id="cd16917">
    <property type="entry name" value="HATPase_UhpB-NarQ-NarX-like"/>
    <property type="match status" value="1"/>
</dbReference>
<evidence type="ECO:0000256" key="3">
    <source>
        <dbReference type="ARBA" id="ARBA00022679"/>
    </source>
</evidence>
<evidence type="ECO:0000313" key="8">
    <source>
        <dbReference type="EMBL" id="SHF14547.1"/>
    </source>
</evidence>
<keyword evidence="6" id="KW-0812">Transmembrane</keyword>
<evidence type="ECO:0000256" key="6">
    <source>
        <dbReference type="SAM" id="Phobius"/>
    </source>
</evidence>
<evidence type="ECO:0000259" key="7">
    <source>
        <dbReference type="Pfam" id="PF02518"/>
    </source>
</evidence>
<evidence type="ECO:0000256" key="2">
    <source>
        <dbReference type="ARBA" id="ARBA00012438"/>
    </source>
</evidence>
<proteinExistence type="predicted"/>
<dbReference type="Proteomes" id="UP000184518">
    <property type="component" value="Unassembled WGS sequence"/>
</dbReference>
<dbReference type="PANTHER" id="PTHR24421:SF10">
    <property type="entry name" value="NITRATE_NITRITE SENSOR PROTEIN NARQ"/>
    <property type="match status" value="1"/>
</dbReference>
<sequence>MQFPLYINHLYLFKIKEITLNITFFIALIAVLVIIMSFILLAYRSFIKRIIKEKKAQYEAEVRHQKKIVLENIKAQESERKRIAVMIHDDIGNRLNILSLWLNNLDTKGDEIIKKNISTQMSSLIDSARSISHSLYPVNLESVGLVLYIEELIANLAGRINISLNVSSKFEKKDIFIEVQLYRIIQEFTTNVLKHSEASRVWIYIKDYPKYNNLGVIISDNGQSFDYEAVKKGMGIKNIESRIKSMNAEHKWKNVLGKGSRIIIKIPYNHESSNQNSIN</sequence>
<dbReference type="STRING" id="1416778.SAMN05443633_10393"/>
<evidence type="ECO:0000256" key="4">
    <source>
        <dbReference type="ARBA" id="ARBA00022777"/>
    </source>
</evidence>
<keyword evidence="9" id="KW-1185">Reference proteome</keyword>
<name>A0A1M4Z9S9_9FLAO</name>
<keyword evidence="6" id="KW-1133">Transmembrane helix</keyword>
<gene>
    <name evidence="8" type="ORF">SAMN05443633_10393</name>
</gene>
<keyword evidence="5" id="KW-0902">Two-component regulatory system</keyword>
<feature type="transmembrane region" description="Helical" evidence="6">
    <location>
        <begin position="20"/>
        <end position="43"/>
    </location>
</feature>
<dbReference type="Gene3D" id="3.30.565.10">
    <property type="entry name" value="Histidine kinase-like ATPase, C-terminal domain"/>
    <property type="match status" value="1"/>
</dbReference>
<dbReference type="SUPFAM" id="SSF55874">
    <property type="entry name" value="ATPase domain of HSP90 chaperone/DNA topoisomerase II/histidine kinase"/>
    <property type="match status" value="1"/>
</dbReference>
<organism evidence="8 9">
    <name type="scientific">Chryseobacterium arachidis</name>
    <dbReference type="NCBI Taxonomy" id="1416778"/>
    <lineage>
        <taxon>Bacteria</taxon>
        <taxon>Pseudomonadati</taxon>
        <taxon>Bacteroidota</taxon>
        <taxon>Flavobacteriia</taxon>
        <taxon>Flavobacteriales</taxon>
        <taxon>Weeksellaceae</taxon>
        <taxon>Chryseobacterium group</taxon>
        <taxon>Chryseobacterium</taxon>
    </lineage>
</organism>
<evidence type="ECO:0000313" key="9">
    <source>
        <dbReference type="Proteomes" id="UP000184518"/>
    </source>
</evidence>
<reference evidence="9" key="1">
    <citation type="submission" date="2016-11" db="EMBL/GenBank/DDBJ databases">
        <authorList>
            <person name="Varghese N."/>
            <person name="Submissions S."/>
        </authorList>
    </citation>
    <scope>NUCLEOTIDE SEQUENCE [LARGE SCALE GENOMIC DNA]</scope>
    <source>
        <strain evidence="9">DSM 27619</strain>
    </source>
</reference>
<dbReference type="InterPro" id="IPR050482">
    <property type="entry name" value="Sensor_HK_TwoCompSys"/>
</dbReference>
<dbReference type="EC" id="2.7.13.3" evidence="2"/>
<dbReference type="InterPro" id="IPR036890">
    <property type="entry name" value="HATPase_C_sf"/>
</dbReference>
<dbReference type="InterPro" id="IPR003594">
    <property type="entry name" value="HATPase_dom"/>
</dbReference>
<dbReference type="PANTHER" id="PTHR24421">
    <property type="entry name" value="NITRATE/NITRITE SENSOR PROTEIN NARX-RELATED"/>
    <property type="match status" value="1"/>
</dbReference>
<dbReference type="GO" id="GO:0000160">
    <property type="term" value="P:phosphorelay signal transduction system"/>
    <property type="evidence" value="ECO:0007669"/>
    <property type="project" value="UniProtKB-KW"/>
</dbReference>
<dbReference type="EMBL" id="FQUT01000003">
    <property type="protein sequence ID" value="SHF14547.1"/>
    <property type="molecule type" value="Genomic_DNA"/>
</dbReference>
<keyword evidence="6" id="KW-0472">Membrane</keyword>
<evidence type="ECO:0000256" key="1">
    <source>
        <dbReference type="ARBA" id="ARBA00000085"/>
    </source>
</evidence>
<dbReference type="RefSeq" id="WP_228420535.1">
    <property type="nucleotide sequence ID" value="NZ_FQUT01000003.1"/>
</dbReference>
<dbReference type="AlphaFoldDB" id="A0A1M4Z9S9"/>
<keyword evidence="3" id="KW-0808">Transferase</keyword>
<keyword evidence="4 8" id="KW-0418">Kinase</keyword>
<evidence type="ECO:0000256" key="5">
    <source>
        <dbReference type="ARBA" id="ARBA00023012"/>
    </source>
</evidence>
<dbReference type="GO" id="GO:0004673">
    <property type="term" value="F:protein histidine kinase activity"/>
    <property type="evidence" value="ECO:0007669"/>
    <property type="project" value="UniProtKB-EC"/>
</dbReference>
<accession>A0A1M4Z9S9</accession>
<feature type="domain" description="Histidine kinase/HSP90-like ATPase" evidence="7">
    <location>
        <begin position="178"/>
        <end position="268"/>
    </location>
</feature>
<protein>
    <recommendedName>
        <fullName evidence="2">histidine kinase</fullName>
        <ecNumber evidence="2">2.7.13.3</ecNumber>
    </recommendedName>
</protein>
<comment type="catalytic activity">
    <reaction evidence="1">
        <text>ATP + protein L-histidine = ADP + protein N-phospho-L-histidine.</text>
        <dbReference type="EC" id="2.7.13.3"/>
    </reaction>
</comment>